<name>A0A217EGY6_9GAMM</name>
<dbReference type="EMBL" id="FZLN01000002">
    <property type="protein sequence ID" value="SNQ29436.1"/>
    <property type="molecule type" value="Genomic_DNA"/>
</dbReference>
<dbReference type="Gene3D" id="3.40.50.1000">
    <property type="entry name" value="HAD superfamily/HAD-like"/>
    <property type="match status" value="1"/>
</dbReference>
<protein>
    <submittedName>
        <fullName evidence="4">HAD-superfamily subfamily IB hydrolase, TIGR01490</fullName>
    </submittedName>
</protein>
<keyword evidence="3" id="KW-0460">Magnesium</keyword>
<reference evidence="5" key="1">
    <citation type="submission" date="2017-06" db="EMBL/GenBank/DDBJ databases">
        <authorList>
            <person name="Varghese N."/>
            <person name="Submissions S."/>
        </authorList>
    </citation>
    <scope>NUCLEOTIDE SEQUENCE [LARGE SCALE GENOMIC DNA]</scope>
    <source>
        <strain evidence="5">ANC 5114</strain>
    </source>
</reference>
<dbReference type="RefSeq" id="WP_088823485.1">
    <property type="nucleotide sequence ID" value="NZ_FZLN01000002.1"/>
</dbReference>
<dbReference type="NCBIfam" id="TIGR01488">
    <property type="entry name" value="HAD-SF-IB"/>
    <property type="match status" value="1"/>
</dbReference>
<dbReference type="CDD" id="cd02612">
    <property type="entry name" value="HAD_PGPPase"/>
    <property type="match status" value="1"/>
</dbReference>
<dbReference type="PANTHER" id="PTHR43344:SF13">
    <property type="entry name" value="PHOSPHATASE RV3661-RELATED"/>
    <property type="match status" value="1"/>
</dbReference>
<gene>
    <name evidence="4" type="ORF">SAMN05444584_1388</name>
</gene>
<dbReference type="GO" id="GO:0016787">
    <property type="term" value="F:hydrolase activity"/>
    <property type="evidence" value="ECO:0007669"/>
    <property type="project" value="UniProtKB-KW"/>
</dbReference>
<dbReference type="InterPro" id="IPR006385">
    <property type="entry name" value="HAD_hydro_SerB1"/>
</dbReference>
<evidence type="ECO:0000256" key="1">
    <source>
        <dbReference type="ARBA" id="ARBA00022723"/>
    </source>
</evidence>
<evidence type="ECO:0000256" key="3">
    <source>
        <dbReference type="ARBA" id="ARBA00022842"/>
    </source>
</evidence>
<dbReference type="NCBIfam" id="TIGR01490">
    <property type="entry name" value="HAD-SF-IB-hyp1"/>
    <property type="match status" value="1"/>
</dbReference>
<evidence type="ECO:0000313" key="4">
    <source>
        <dbReference type="EMBL" id="SNQ29436.1"/>
    </source>
</evidence>
<organism evidence="4 5">
    <name type="scientific">Acinetobacter apis</name>
    <dbReference type="NCBI Taxonomy" id="1229165"/>
    <lineage>
        <taxon>Bacteria</taxon>
        <taxon>Pseudomonadati</taxon>
        <taxon>Pseudomonadota</taxon>
        <taxon>Gammaproteobacteria</taxon>
        <taxon>Moraxellales</taxon>
        <taxon>Moraxellaceae</taxon>
        <taxon>Acinetobacter</taxon>
    </lineage>
</organism>
<dbReference type="GO" id="GO:0046872">
    <property type="term" value="F:metal ion binding"/>
    <property type="evidence" value="ECO:0007669"/>
    <property type="project" value="UniProtKB-KW"/>
</dbReference>
<evidence type="ECO:0000313" key="5">
    <source>
        <dbReference type="Proteomes" id="UP000243463"/>
    </source>
</evidence>
<dbReference type="Pfam" id="PF12710">
    <property type="entry name" value="HAD"/>
    <property type="match status" value="1"/>
</dbReference>
<dbReference type="Proteomes" id="UP000243463">
    <property type="component" value="Unassembled WGS sequence"/>
</dbReference>
<dbReference type="InterPro" id="IPR036412">
    <property type="entry name" value="HAD-like_sf"/>
</dbReference>
<dbReference type="InterPro" id="IPR050582">
    <property type="entry name" value="HAD-like_SerB"/>
</dbReference>
<dbReference type="Gene3D" id="1.20.1440.100">
    <property type="entry name" value="SG protein - dephosphorylation function"/>
    <property type="match status" value="1"/>
</dbReference>
<dbReference type="PANTHER" id="PTHR43344">
    <property type="entry name" value="PHOSPHOSERINE PHOSPHATASE"/>
    <property type="match status" value="1"/>
</dbReference>
<keyword evidence="2 4" id="KW-0378">Hydrolase</keyword>
<evidence type="ECO:0000256" key="2">
    <source>
        <dbReference type="ARBA" id="ARBA00022801"/>
    </source>
</evidence>
<sequence length="216" mass="24896">MKLALFDLDHTLLNIDSDHAWGEFLIQHNLVDTVRHKKMNDQFYQDYQEGQLDSIAYNEFVFEFLVENDQNTLAEYHQQFMENVIRPQLRPKGFEAVQHHQALGHEILGITATNDFITTPIFHAFGVTNVIATTAEQVNGKYTGKVLGTPSFQNGKLIRLDEWLDGRTVEESWAYSDSYNDRFLLDYASHATAVNPDERLQQLATSKGWDIVDWSI</sequence>
<dbReference type="InterPro" id="IPR023214">
    <property type="entry name" value="HAD_sf"/>
</dbReference>
<keyword evidence="1" id="KW-0479">Metal-binding</keyword>
<proteinExistence type="predicted"/>
<dbReference type="AlphaFoldDB" id="A0A217EGY6"/>
<dbReference type="SUPFAM" id="SSF56784">
    <property type="entry name" value="HAD-like"/>
    <property type="match status" value="1"/>
</dbReference>
<accession>A0A217EGY6</accession>
<keyword evidence="5" id="KW-1185">Reference proteome</keyword>
<dbReference type="OrthoDB" id="9784466at2"/>